<proteinExistence type="predicted"/>
<evidence type="ECO:0000313" key="1">
    <source>
        <dbReference type="EMBL" id="KAJ4426986.1"/>
    </source>
</evidence>
<comment type="caution">
    <text evidence="1">The sequence shown here is derived from an EMBL/GenBank/DDBJ whole genome shotgun (WGS) entry which is preliminary data.</text>
</comment>
<dbReference type="Proteomes" id="UP001148838">
    <property type="component" value="Unassembled WGS sequence"/>
</dbReference>
<sequence>MADQMRPELFRLCSSKENWALVRDVITLTKIQWAIYSFDPYKSAGPDQIIPALLQQVGLTEVEGAAVSTTTGDTKPDSDCQLLIPKTLWRRVRFIDESRFSLQMDVKECGEEKENVFFMYLQLRNILSKEWNSIDQTDIQNLIEILNRRGEWNLQAEITDSLRHLPINVNDIRTINPRNIRKQLRVTSYNQWSALPGKGANIERRFNLFILQRSSVSVNVD</sequence>
<organism evidence="1 2">
    <name type="scientific">Periplaneta americana</name>
    <name type="common">American cockroach</name>
    <name type="synonym">Blatta americana</name>
    <dbReference type="NCBI Taxonomy" id="6978"/>
    <lineage>
        <taxon>Eukaryota</taxon>
        <taxon>Metazoa</taxon>
        <taxon>Ecdysozoa</taxon>
        <taxon>Arthropoda</taxon>
        <taxon>Hexapoda</taxon>
        <taxon>Insecta</taxon>
        <taxon>Pterygota</taxon>
        <taxon>Neoptera</taxon>
        <taxon>Polyneoptera</taxon>
        <taxon>Dictyoptera</taxon>
        <taxon>Blattodea</taxon>
        <taxon>Blattoidea</taxon>
        <taxon>Blattidae</taxon>
        <taxon>Blattinae</taxon>
        <taxon>Periplaneta</taxon>
    </lineage>
</organism>
<name>A0ABQ8RZ07_PERAM</name>
<gene>
    <name evidence="1" type="ORF">ANN_26785</name>
</gene>
<reference evidence="1 2" key="1">
    <citation type="journal article" date="2022" name="Allergy">
        <title>Genome assembly and annotation of Periplaneta americana reveal a comprehensive cockroach allergen profile.</title>
        <authorList>
            <person name="Wang L."/>
            <person name="Xiong Q."/>
            <person name="Saelim N."/>
            <person name="Wang L."/>
            <person name="Nong W."/>
            <person name="Wan A.T."/>
            <person name="Shi M."/>
            <person name="Liu X."/>
            <person name="Cao Q."/>
            <person name="Hui J.H.L."/>
            <person name="Sookrung N."/>
            <person name="Leung T.F."/>
            <person name="Tungtrongchitr A."/>
            <person name="Tsui S.K.W."/>
        </authorList>
    </citation>
    <scope>NUCLEOTIDE SEQUENCE [LARGE SCALE GENOMIC DNA]</scope>
    <source>
        <strain evidence="1">PWHHKU_190912</strain>
    </source>
</reference>
<accession>A0ABQ8RZ07</accession>
<protein>
    <submittedName>
        <fullName evidence="1">Uncharacterized protein</fullName>
    </submittedName>
</protein>
<dbReference type="EMBL" id="JAJSOF020000039">
    <property type="protein sequence ID" value="KAJ4426986.1"/>
    <property type="molecule type" value="Genomic_DNA"/>
</dbReference>
<keyword evidence="2" id="KW-1185">Reference proteome</keyword>
<evidence type="ECO:0000313" key="2">
    <source>
        <dbReference type="Proteomes" id="UP001148838"/>
    </source>
</evidence>